<gene>
    <name evidence="2" type="ORF">P9850_09300</name>
    <name evidence="1" type="ORF">PNH38_00820</name>
</gene>
<dbReference type="SUPFAM" id="SSF52540">
    <property type="entry name" value="P-loop containing nucleoside triphosphate hydrolases"/>
    <property type="match status" value="1"/>
</dbReference>
<dbReference type="AlphaFoldDB" id="A0ABD5IVT3"/>
<dbReference type="Proteomes" id="UP001339962">
    <property type="component" value="Unassembled WGS sequence"/>
</dbReference>
<proteinExistence type="predicted"/>
<dbReference type="EMBL" id="JAQOTG010000001">
    <property type="protein sequence ID" value="MDE8562419.1"/>
    <property type="molecule type" value="Genomic_DNA"/>
</dbReference>
<dbReference type="Gene3D" id="3.40.50.300">
    <property type="entry name" value="P-loop containing nucleotide triphosphate hydrolases"/>
    <property type="match status" value="1"/>
</dbReference>
<dbReference type="InterPro" id="IPR027417">
    <property type="entry name" value="P-loop_NTPase"/>
</dbReference>
<name>A0ABD5IVT3_9BACL</name>
<keyword evidence="2" id="KW-0418">Kinase</keyword>
<dbReference type="EMBL" id="JARTLI010000013">
    <property type="protein sequence ID" value="MED5052046.1"/>
    <property type="molecule type" value="Genomic_DNA"/>
</dbReference>
<comment type="caution">
    <text evidence="2">The sequence shown here is derived from an EMBL/GenBank/DDBJ whole genome shotgun (WGS) entry which is preliminary data.</text>
</comment>
<reference evidence="2 4" key="2">
    <citation type="submission" date="2023-03" db="EMBL/GenBank/DDBJ databases">
        <title>Bacillus Genome Sequencing.</title>
        <authorList>
            <person name="Dunlap C."/>
        </authorList>
    </citation>
    <scope>NUCLEOTIDE SEQUENCE [LARGE SCALE GENOMIC DNA]</scope>
    <source>
        <strain evidence="2 4">NRS-38</strain>
    </source>
</reference>
<protein>
    <submittedName>
        <fullName evidence="2">Bifunctional adenosylcobinamide kinase/adenosylcobinamide-phosphate guanylyltransferase</fullName>
    </submittedName>
</protein>
<reference evidence="1 3" key="1">
    <citation type="submission" date="2023-01" db="EMBL/GenBank/DDBJ databases">
        <title>Genome-based reclassification of Anoxybacillus geothermalis as a later heterotypic synonym of Anoxybacillus rupiensis.</title>
        <authorList>
            <person name="Inan Bektas K."/>
            <person name="Canakci S."/>
            <person name="Belduz A.A."/>
            <person name="Guler H.H."/>
        </authorList>
    </citation>
    <scope>NUCLEOTIDE SEQUENCE [LARGE SCALE GENOMIC DNA]</scope>
    <source>
        <strain evidence="1 3">DSM 17127</strain>
    </source>
</reference>
<dbReference type="Proteomes" id="UP001213979">
    <property type="component" value="Unassembled WGS sequence"/>
</dbReference>
<evidence type="ECO:0000313" key="2">
    <source>
        <dbReference type="EMBL" id="MED5052046.1"/>
    </source>
</evidence>
<keyword evidence="3" id="KW-1185">Reference proteome</keyword>
<keyword evidence="2" id="KW-0548">Nucleotidyltransferase</keyword>
<sequence length="137" mass="16727">MHFVSGGAFQGKRKWVCDYYQLNEKVWYRWCDGYKGDYFFPEEKMENVVVFEGMEALIWRLPDREHWAMFFQSWHQWEQNKPGRNVVWIGCDITQGIVPLTEEERDWRDVTGWCYQELTSRCNRVDRLWCGLAERIK</sequence>
<evidence type="ECO:0000313" key="3">
    <source>
        <dbReference type="Proteomes" id="UP001213979"/>
    </source>
</evidence>
<evidence type="ECO:0000313" key="1">
    <source>
        <dbReference type="EMBL" id="MDE8562419.1"/>
    </source>
</evidence>
<dbReference type="GO" id="GO:0016301">
    <property type="term" value="F:kinase activity"/>
    <property type="evidence" value="ECO:0007669"/>
    <property type="project" value="UniProtKB-KW"/>
</dbReference>
<keyword evidence="2" id="KW-0808">Transferase</keyword>
<dbReference type="RefSeq" id="WP_066145555.1">
    <property type="nucleotide sequence ID" value="NZ_JAHSSG010000008.1"/>
</dbReference>
<dbReference type="GO" id="GO:0016779">
    <property type="term" value="F:nucleotidyltransferase activity"/>
    <property type="evidence" value="ECO:0007669"/>
    <property type="project" value="UniProtKB-KW"/>
</dbReference>
<organism evidence="2 4">
    <name type="scientific">Anoxybacteroides rupiense</name>
    <dbReference type="NCBI Taxonomy" id="311460"/>
    <lineage>
        <taxon>Bacteria</taxon>
        <taxon>Bacillati</taxon>
        <taxon>Bacillota</taxon>
        <taxon>Bacilli</taxon>
        <taxon>Bacillales</taxon>
        <taxon>Anoxybacillaceae</taxon>
        <taxon>Anoxybacteroides</taxon>
    </lineage>
</organism>
<accession>A0ABD5IVT3</accession>
<evidence type="ECO:0000313" key="4">
    <source>
        <dbReference type="Proteomes" id="UP001339962"/>
    </source>
</evidence>